<dbReference type="SUPFAM" id="SSF53163">
    <property type="entry name" value="HybD-like"/>
    <property type="match status" value="1"/>
</dbReference>
<feature type="chain" id="PRO_5025745161" description="Germination protease" evidence="4">
    <location>
        <begin position="7"/>
        <end position="321"/>
    </location>
</feature>
<dbReference type="PIRSF" id="PIRSF019549">
    <property type="entry name" value="Peptidase_A25"/>
    <property type="match status" value="1"/>
</dbReference>
<comment type="subunit">
    <text evidence="4">Homotetramer.</text>
</comment>
<keyword evidence="6" id="KW-1185">Reference proteome</keyword>
<dbReference type="NCBIfam" id="TIGR01441">
    <property type="entry name" value="GPR"/>
    <property type="match status" value="1"/>
</dbReference>
<evidence type="ECO:0000313" key="6">
    <source>
        <dbReference type="Proteomes" id="UP000440004"/>
    </source>
</evidence>
<comment type="function">
    <text evidence="4">Initiates the rapid degradation of small, acid-soluble proteins during spore germination.</text>
</comment>
<evidence type="ECO:0000256" key="1">
    <source>
        <dbReference type="ARBA" id="ARBA00022670"/>
    </source>
</evidence>
<protein>
    <recommendedName>
        <fullName evidence="4">Germination protease</fullName>
        <ecNumber evidence="4">3.4.24.78</ecNumber>
    </recommendedName>
    <alternativeName>
        <fullName evidence="4">GPR endopeptidase</fullName>
    </alternativeName>
    <alternativeName>
        <fullName evidence="4">Germination proteinase</fullName>
    </alternativeName>
    <alternativeName>
        <fullName evidence="4">Spore protease</fullName>
    </alternativeName>
</protein>
<dbReference type="InterPro" id="IPR023430">
    <property type="entry name" value="Pept_HybD-like_dom_sf"/>
</dbReference>
<dbReference type="EC" id="3.4.24.78" evidence="4"/>
<gene>
    <name evidence="4" type="primary">gpr</name>
    <name evidence="5" type="ORF">GC105_02330</name>
</gene>
<dbReference type="HAMAP" id="MF_00626">
    <property type="entry name" value="Germination_prot"/>
    <property type="match status" value="1"/>
</dbReference>
<comment type="similarity">
    <text evidence="4">Belongs to the peptidase A25 family.</text>
</comment>
<evidence type="ECO:0000313" key="5">
    <source>
        <dbReference type="EMBL" id="MPW24630.1"/>
    </source>
</evidence>
<name>A0A6A7K5F8_9FIRM</name>
<keyword evidence="1 4" id="KW-0645">Protease</keyword>
<keyword evidence="3 4" id="KW-0865">Zymogen</keyword>
<dbReference type="Gene3D" id="3.40.50.1450">
    <property type="entry name" value="HybD-like"/>
    <property type="match status" value="1"/>
</dbReference>
<dbReference type="GO" id="GO:0006508">
    <property type="term" value="P:proteolysis"/>
    <property type="evidence" value="ECO:0007669"/>
    <property type="project" value="UniProtKB-UniRule"/>
</dbReference>
<dbReference type="Proteomes" id="UP000440004">
    <property type="component" value="Unassembled WGS sequence"/>
</dbReference>
<accession>A0A6A7K5F8</accession>
<comment type="catalytic activity">
    <reaction evidence="4">
        <text>Endopeptidase action with P4 Glu or Asp, P1 preferably Glu &gt; Asp, P1' hydrophobic and P2' Ala.</text>
        <dbReference type="EC" id="3.4.24.78"/>
    </reaction>
</comment>
<dbReference type="Pfam" id="PF03418">
    <property type="entry name" value="Peptidase_A25"/>
    <property type="match status" value="2"/>
</dbReference>
<comment type="PTM">
    <text evidence="4">Autoproteolytically processed. The inactive tetrameric zymogen termed p46 autoprocesses to a smaller form termed p41, which is active only during spore germination.</text>
</comment>
<organism evidence="5 6">
    <name type="scientific">Alkalibaculum sporogenes</name>
    <dbReference type="NCBI Taxonomy" id="2655001"/>
    <lineage>
        <taxon>Bacteria</taxon>
        <taxon>Bacillati</taxon>
        <taxon>Bacillota</taxon>
        <taxon>Clostridia</taxon>
        <taxon>Eubacteriales</taxon>
        <taxon>Eubacteriaceae</taxon>
        <taxon>Alkalibaculum</taxon>
    </lineage>
</organism>
<comment type="caution">
    <text evidence="5">The sequence shown here is derived from an EMBL/GenBank/DDBJ whole genome shotgun (WGS) entry which is preliminary data.</text>
</comment>
<dbReference type="EMBL" id="WHNX01000003">
    <property type="protein sequence ID" value="MPW24630.1"/>
    <property type="molecule type" value="Genomic_DNA"/>
</dbReference>
<sequence>MNMRTDLALENKEDLSKRGINEDGIRVNVDETVKEMILTQVEITNSQGEKAMGKPIGNYVTLEIKNIPDNMLKISEVLAKEIKKVIMRDPDENFTTLVVGLGNWNITPDALGPKVVSKLMITKHIFKEASELIDHDMSQVCALSPGVLGITGIETSQIIKGVVEKVSPNLIIAIDALASRKIERICSTIQLTDTGIIPGSGVNNKRKALNHSTLGVPVIAIGVPTVVEASTMANDTIDIVLDKIIEQTSSGQEFYKMLSEIDKEEKELMIKDLLRPYVGDLLVTPKDVDQNITDLSSVIANAINLALHPHMNLDQMNSYIH</sequence>
<proteinExistence type="inferred from homology"/>
<dbReference type="InterPro" id="IPR005080">
    <property type="entry name" value="Peptidase_A25"/>
</dbReference>
<dbReference type="RefSeq" id="WP_152801301.1">
    <property type="nucleotide sequence ID" value="NZ_WHNX01000003.1"/>
</dbReference>
<reference evidence="5 6" key="1">
    <citation type="submission" date="2019-10" db="EMBL/GenBank/DDBJ databases">
        <title>Alkalibaculum tamaniensis sp.nov., a new alkaliphilic acetogen, isolated on methoxylated aromatics from a mud volcano.</title>
        <authorList>
            <person name="Khomyakova M.A."/>
            <person name="Merkel A.Y."/>
            <person name="Bonch-Osmolovskaya E.A."/>
            <person name="Slobodkin A.I."/>
        </authorList>
    </citation>
    <scope>NUCLEOTIDE SEQUENCE [LARGE SCALE GENOMIC DNA]</scope>
    <source>
        <strain evidence="5 6">M08DMB</strain>
    </source>
</reference>
<evidence type="ECO:0000256" key="3">
    <source>
        <dbReference type="ARBA" id="ARBA00023145"/>
    </source>
</evidence>
<dbReference type="AlphaFoldDB" id="A0A6A7K5F8"/>
<keyword evidence="2 4" id="KW-0378">Hydrolase</keyword>
<feature type="propeptide" id="PRO_5025745162" evidence="4">
    <location>
        <begin position="1"/>
        <end position="6"/>
    </location>
</feature>
<evidence type="ECO:0000256" key="4">
    <source>
        <dbReference type="HAMAP-Rule" id="MF_00626"/>
    </source>
</evidence>
<dbReference type="GO" id="GO:0009847">
    <property type="term" value="P:spore germination"/>
    <property type="evidence" value="ECO:0007669"/>
    <property type="project" value="UniProtKB-UniRule"/>
</dbReference>
<evidence type="ECO:0000256" key="2">
    <source>
        <dbReference type="ARBA" id="ARBA00022801"/>
    </source>
</evidence>
<dbReference type="GO" id="GO:0004222">
    <property type="term" value="F:metalloendopeptidase activity"/>
    <property type="evidence" value="ECO:0007669"/>
    <property type="project" value="UniProtKB-UniRule"/>
</dbReference>